<keyword evidence="7" id="KW-0472">Membrane</keyword>
<evidence type="ECO:0000256" key="4">
    <source>
        <dbReference type="ARBA" id="ARBA00011738"/>
    </source>
</evidence>
<keyword evidence="8 10" id="KW-0012">Acyltransferase</keyword>
<dbReference type="GO" id="GO:0006044">
    <property type="term" value="P:N-acetylglucosamine metabolic process"/>
    <property type="evidence" value="ECO:0007669"/>
    <property type="project" value="UniProtKB-ARBA"/>
</dbReference>
<dbReference type="Proteomes" id="UP001605036">
    <property type="component" value="Unassembled WGS sequence"/>
</dbReference>
<comment type="pathway">
    <text evidence="2 10">Nucleotide-sugar biosynthesis; UDP-N-acetyl-alpha-D-glucosamine biosynthesis; N-acetyl-alpha-D-glucosamine 1-phosphate from alpha-D-glucosamine 6-phosphate (route I): step 1/2.</text>
</comment>
<dbReference type="Gene3D" id="3.40.630.30">
    <property type="match status" value="1"/>
</dbReference>
<evidence type="ECO:0000256" key="10">
    <source>
        <dbReference type="RuleBase" id="RU365086"/>
    </source>
</evidence>
<dbReference type="InterPro" id="IPR000182">
    <property type="entry name" value="GNAT_dom"/>
</dbReference>
<evidence type="ECO:0000256" key="7">
    <source>
        <dbReference type="ARBA" id="ARBA00023136"/>
    </source>
</evidence>
<organism evidence="12 13">
    <name type="scientific">Riccia fluitans</name>
    <dbReference type="NCBI Taxonomy" id="41844"/>
    <lineage>
        <taxon>Eukaryota</taxon>
        <taxon>Viridiplantae</taxon>
        <taxon>Streptophyta</taxon>
        <taxon>Embryophyta</taxon>
        <taxon>Marchantiophyta</taxon>
        <taxon>Marchantiopsida</taxon>
        <taxon>Marchantiidae</taxon>
        <taxon>Marchantiales</taxon>
        <taxon>Ricciaceae</taxon>
        <taxon>Riccia</taxon>
    </lineage>
</organism>
<dbReference type="EC" id="2.3.1.4" evidence="10"/>
<comment type="catalytic activity">
    <reaction evidence="9 10">
        <text>D-glucosamine 6-phosphate + acetyl-CoA = N-acetyl-D-glucosamine 6-phosphate + CoA + H(+)</text>
        <dbReference type="Rhea" id="RHEA:10292"/>
        <dbReference type="ChEBI" id="CHEBI:15378"/>
        <dbReference type="ChEBI" id="CHEBI:57287"/>
        <dbReference type="ChEBI" id="CHEBI:57288"/>
        <dbReference type="ChEBI" id="CHEBI:57513"/>
        <dbReference type="ChEBI" id="CHEBI:58725"/>
        <dbReference type="EC" id="2.3.1.4"/>
    </reaction>
</comment>
<name>A0ABD1XII7_9MARC</name>
<evidence type="ECO:0000313" key="13">
    <source>
        <dbReference type="Proteomes" id="UP001605036"/>
    </source>
</evidence>
<dbReference type="FunFam" id="3.40.630.30:FF:000048">
    <property type="entry name" value="Glucosamine 6-phosphate N-acetyltransferase"/>
    <property type="match status" value="1"/>
</dbReference>
<comment type="caution">
    <text evidence="12">The sequence shown here is derived from an EMBL/GenBank/DDBJ whole genome shotgun (WGS) entry which is preliminary data.</text>
</comment>
<evidence type="ECO:0000256" key="9">
    <source>
        <dbReference type="ARBA" id="ARBA00048964"/>
    </source>
</evidence>
<evidence type="ECO:0000313" key="12">
    <source>
        <dbReference type="EMBL" id="KAL2608772.1"/>
    </source>
</evidence>
<dbReference type="PROSITE" id="PS51186">
    <property type="entry name" value="GNAT"/>
    <property type="match status" value="1"/>
</dbReference>
<dbReference type="InterPro" id="IPR039143">
    <property type="entry name" value="GNPNAT1-like"/>
</dbReference>
<dbReference type="InterPro" id="IPR016181">
    <property type="entry name" value="Acyl_CoA_acyltransferase"/>
</dbReference>
<evidence type="ECO:0000256" key="2">
    <source>
        <dbReference type="ARBA" id="ARBA00004832"/>
    </source>
</evidence>
<keyword evidence="13" id="KW-1185">Reference proteome</keyword>
<reference evidence="12 13" key="1">
    <citation type="submission" date="2024-09" db="EMBL/GenBank/DDBJ databases">
        <title>Chromosome-scale assembly of Riccia fluitans.</title>
        <authorList>
            <person name="Paukszto L."/>
            <person name="Sawicki J."/>
            <person name="Karawczyk K."/>
            <person name="Piernik-Szablinska J."/>
            <person name="Szczecinska M."/>
            <person name="Mazdziarz M."/>
        </authorList>
    </citation>
    <scope>NUCLEOTIDE SEQUENCE [LARGE SCALE GENOMIC DNA]</scope>
    <source>
        <strain evidence="12">Rf_01</strain>
        <tissue evidence="12">Aerial parts of the thallus</tissue>
    </source>
</reference>
<dbReference type="Pfam" id="PF00583">
    <property type="entry name" value="Acetyltransf_1"/>
    <property type="match status" value="1"/>
</dbReference>
<proteinExistence type="inferred from homology"/>
<dbReference type="EMBL" id="JBHFFA010000008">
    <property type="protein sequence ID" value="KAL2608772.1"/>
    <property type="molecule type" value="Genomic_DNA"/>
</dbReference>
<comment type="subcellular location">
    <subcellularLocation>
        <location evidence="1">Endoplasmic reticulum membrane</location>
        <topology evidence="1">Peripheral membrane protein</topology>
    </subcellularLocation>
</comment>
<evidence type="ECO:0000259" key="11">
    <source>
        <dbReference type="PROSITE" id="PS51186"/>
    </source>
</evidence>
<comment type="subunit">
    <text evidence="4 10">Homodimer.</text>
</comment>
<dbReference type="GO" id="GO:0005789">
    <property type="term" value="C:endoplasmic reticulum membrane"/>
    <property type="evidence" value="ECO:0007669"/>
    <property type="project" value="UniProtKB-SubCell"/>
</dbReference>
<evidence type="ECO:0000256" key="1">
    <source>
        <dbReference type="ARBA" id="ARBA00004406"/>
    </source>
</evidence>
<dbReference type="GO" id="GO:0004343">
    <property type="term" value="F:glucosamine 6-phosphate N-acetyltransferase activity"/>
    <property type="evidence" value="ECO:0007669"/>
    <property type="project" value="UniProtKB-UniRule"/>
</dbReference>
<dbReference type="GO" id="GO:0006048">
    <property type="term" value="P:UDP-N-acetylglucosamine biosynthetic process"/>
    <property type="evidence" value="ECO:0007669"/>
    <property type="project" value="UniProtKB-UniRule"/>
</dbReference>
<dbReference type="CDD" id="cd04301">
    <property type="entry name" value="NAT_SF"/>
    <property type="match status" value="1"/>
</dbReference>
<comment type="similarity">
    <text evidence="3 10">Belongs to the acetyltransferase family. GNA1 subfamily.</text>
</comment>
<keyword evidence="6" id="KW-0256">Endoplasmic reticulum</keyword>
<sequence length="157" mass="17730">MSSADFGALKHPFVLRALEPSDYRKGYLKLLEQLTKVGEISEEEFTARVEETRHLGDLHHAVVIEDVERLAIVASATLLVELKFIRKCGKAGHIEDVVVDSTVRGQHLGQRIVDHLTELAKQLGCYKVILDCTEANVPFYEKCGFGLKERQMARYFS</sequence>
<accession>A0ABD1XII7</accession>
<dbReference type="PANTHER" id="PTHR13355">
    <property type="entry name" value="GLUCOSAMINE 6-PHOSPHATE N-ACETYLTRANSFERASE"/>
    <property type="match status" value="1"/>
</dbReference>
<dbReference type="PANTHER" id="PTHR13355:SF11">
    <property type="entry name" value="GLUCOSAMINE 6-PHOSPHATE N-ACETYLTRANSFERASE"/>
    <property type="match status" value="1"/>
</dbReference>
<dbReference type="AlphaFoldDB" id="A0ABD1XII7"/>
<dbReference type="SUPFAM" id="SSF55729">
    <property type="entry name" value="Acyl-CoA N-acyltransferases (Nat)"/>
    <property type="match status" value="1"/>
</dbReference>
<evidence type="ECO:0000256" key="6">
    <source>
        <dbReference type="ARBA" id="ARBA00022824"/>
    </source>
</evidence>
<feature type="domain" description="N-acetyltransferase" evidence="11">
    <location>
        <begin position="13"/>
        <end position="157"/>
    </location>
</feature>
<gene>
    <name evidence="12" type="ORF">R1flu_027345</name>
</gene>
<protein>
    <recommendedName>
        <fullName evidence="10">Glucosamine 6-phosphate N-acetyltransferase</fullName>
        <ecNumber evidence="10">2.3.1.4</ecNumber>
    </recommendedName>
</protein>
<keyword evidence="5 10" id="KW-0808">Transferase</keyword>
<evidence type="ECO:0000256" key="5">
    <source>
        <dbReference type="ARBA" id="ARBA00022679"/>
    </source>
</evidence>
<evidence type="ECO:0000256" key="8">
    <source>
        <dbReference type="ARBA" id="ARBA00023315"/>
    </source>
</evidence>
<evidence type="ECO:0000256" key="3">
    <source>
        <dbReference type="ARBA" id="ARBA00006048"/>
    </source>
</evidence>